<sequence>MKGYLKRRLKPFVSLTLFLVGGWLLATHPALHSLNSEWIDVHIRHNGLQGIGTYLVMGALACAVGVPRQLIAFLGGYAFGFVVGTALSTLAVTFGCVLSFYSARLSIRELIHARFGQRIVRIDRFLAYQPMMQAMLIRLFPVGNNLITNLIAGVTHVSGPAFIAGSLIGYIPQMAIFALMGKGIVIQSMWKVMLSVALFVLSSLLSWHLYRRYSKQQNSPVSATDAVNQST</sequence>
<dbReference type="RefSeq" id="WP_229160983.1">
    <property type="nucleotide sequence ID" value="NZ_JAJEWP010000003.1"/>
</dbReference>
<name>A0ABS8G912_9ALTE</name>
<dbReference type="PANTHER" id="PTHR12677">
    <property type="entry name" value="GOLGI APPARATUS MEMBRANE PROTEIN TVP38-RELATED"/>
    <property type="match status" value="1"/>
</dbReference>
<evidence type="ECO:0000313" key="9">
    <source>
        <dbReference type="Proteomes" id="UP001520878"/>
    </source>
</evidence>
<dbReference type="InterPro" id="IPR015414">
    <property type="entry name" value="TMEM64"/>
</dbReference>
<accession>A0ABS8G912</accession>
<organism evidence="8 9">
    <name type="scientific">Fluctibacter halophilus</name>
    <dbReference type="NCBI Taxonomy" id="226011"/>
    <lineage>
        <taxon>Bacteria</taxon>
        <taxon>Pseudomonadati</taxon>
        <taxon>Pseudomonadota</taxon>
        <taxon>Gammaproteobacteria</taxon>
        <taxon>Alteromonadales</taxon>
        <taxon>Alteromonadaceae</taxon>
        <taxon>Fluctibacter</taxon>
    </lineage>
</organism>
<evidence type="ECO:0000313" key="8">
    <source>
        <dbReference type="EMBL" id="MCC2617077.1"/>
    </source>
</evidence>
<keyword evidence="3 6" id="KW-0812">Transmembrane</keyword>
<keyword evidence="5 6" id="KW-0472">Membrane</keyword>
<evidence type="ECO:0000256" key="6">
    <source>
        <dbReference type="RuleBase" id="RU366058"/>
    </source>
</evidence>
<evidence type="ECO:0000256" key="2">
    <source>
        <dbReference type="ARBA" id="ARBA00022475"/>
    </source>
</evidence>
<evidence type="ECO:0000256" key="1">
    <source>
        <dbReference type="ARBA" id="ARBA00004651"/>
    </source>
</evidence>
<comment type="subcellular location">
    <subcellularLocation>
        <location evidence="1 6">Cell membrane</location>
        <topology evidence="1 6">Multi-pass membrane protein</topology>
    </subcellularLocation>
</comment>
<feature type="transmembrane region" description="Helical" evidence="6">
    <location>
        <begin position="122"/>
        <end position="141"/>
    </location>
</feature>
<feature type="transmembrane region" description="Helical" evidence="6">
    <location>
        <begin position="77"/>
        <end position="101"/>
    </location>
</feature>
<dbReference type="InterPro" id="IPR032816">
    <property type="entry name" value="VTT_dom"/>
</dbReference>
<keyword evidence="9" id="KW-1185">Reference proteome</keyword>
<gene>
    <name evidence="8" type="ORF">LJ739_12565</name>
</gene>
<comment type="caution">
    <text evidence="8">The sequence shown here is derived from an EMBL/GenBank/DDBJ whole genome shotgun (WGS) entry which is preliminary data.</text>
</comment>
<dbReference type="Proteomes" id="UP001520878">
    <property type="component" value="Unassembled WGS sequence"/>
</dbReference>
<protein>
    <recommendedName>
        <fullName evidence="6">TVP38/TMEM64 family membrane protein</fullName>
    </recommendedName>
</protein>
<evidence type="ECO:0000256" key="3">
    <source>
        <dbReference type="ARBA" id="ARBA00022692"/>
    </source>
</evidence>
<reference evidence="8 9" key="1">
    <citation type="submission" date="2021-10" db="EMBL/GenBank/DDBJ databases">
        <title>Draft genome of Aestuariibacter halophilus JC2043.</title>
        <authorList>
            <person name="Emsley S.A."/>
            <person name="Pfannmuller K.M."/>
            <person name="Ushijima B."/>
            <person name="Saw J.H."/>
            <person name="Videau P."/>
        </authorList>
    </citation>
    <scope>NUCLEOTIDE SEQUENCE [LARGE SCALE GENOMIC DNA]</scope>
    <source>
        <strain evidence="8 9">JC2043</strain>
    </source>
</reference>
<dbReference type="PANTHER" id="PTHR12677:SF59">
    <property type="entry name" value="GOLGI APPARATUS MEMBRANE PROTEIN TVP38-RELATED"/>
    <property type="match status" value="1"/>
</dbReference>
<dbReference type="Pfam" id="PF09335">
    <property type="entry name" value="VTT_dom"/>
    <property type="match status" value="1"/>
</dbReference>
<keyword evidence="2 6" id="KW-1003">Cell membrane</keyword>
<keyword evidence="4 6" id="KW-1133">Transmembrane helix</keyword>
<feature type="transmembrane region" description="Helical" evidence="6">
    <location>
        <begin position="12"/>
        <end position="31"/>
    </location>
</feature>
<evidence type="ECO:0000259" key="7">
    <source>
        <dbReference type="Pfam" id="PF09335"/>
    </source>
</evidence>
<feature type="transmembrane region" description="Helical" evidence="6">
    <location>
        <begin position="192"/>
        <end position="210"/>
    </location>
</feature>
<comment type="similarity">
    <text evidence="6">Belongs to the TVP38/TMEM64 family.</text>
</comment>
<evidence type="ECO:0000256" key="4">
    <source>
        <dbReference type="ARBA" id="ARBA00022989"/>
    </source>
</evidence>
<dbReference type="EMBL" id="JAJEWP010000003">
    <property type="protein sequence ID" value="MCC2617077.1"/>
    <property type="molecule type" value="Genomic_DNA"/>
</dbReference>
<evidence type="ECO:0000256" key="5">
    <source>
        <dbReference type="ARBA" id="ARBA00023136"/>
    </source>
</evidence>
<proteinExistence type="inferred from homology"/>
<feature type="transmembrane region" description="Helical" evidence="6">
    <location>
        <begin position="51"/>
        <end position="71"/>
    </location>
</feature>
<feature type="domain" description="VTT" evidence="7">
    <location>
        <begin position="66"/>
        <end position="182"/>
    </location>
</feature>